<accession>A0A9X4AIF8</accession>
<dbReference type="RefSeq" id="WP_259865699.1">
    <property type="nucleotide sequence ID" value="NZ_JAMQJZ010000006.1"/>
</dbReference>
<dbReference type="Proteomes" id="UP001145072">
    <property type="component" value="Unassembled WGS sequence"/>
</dbReference>
<name>A0A9X4AIF8_9BACI</name>
<evidence type="ECO:0000313" key="1">
    <source>
        <dbReference type="EMBL" id="MDC3420699.1"/>
    </source>
</evidence>
<gene>
    <name evidence="1" type="ORF">NC661_09995</name>
</gene>
<protein>
    <submittedName>
        <fullName evidence="1">Uncharacterized protein</fullName>
    </submittedName>
</protein>
<sequence>MKKLLTFTFILAVIMFQTDSLEAVKENTENDVMKEEISNNHKWKQTSSEMKMVHADSHDYDVWRNFIKKTVTCDITHKIKTEVWYCELHNHTKSEVSLEETIHSYKH</sequence>
<evidence type="ECO:0000313" key="2">
    <source>
        <dbReference type="Proteomes" id="UP001145072"/>
    </source>
</evidence>
<keyword evidence="2" id="KW-1185">Reference proteome</keyword>
<comment type="caution">
    <text evidence="1">The sequence shown here is derived from an EMBL/GenBank/DDBJ whole genome shotgun (WGS) entry which is preliminary data.</text>
</comment>
<organism evidence="1 2">
    <name type="scientific">Aquibacillus koreensis</name>
    <dbReference type="NCBI Taxonomy" id="279446"/>
    <lineage>
        <taxon>Bacteria</taxon>
        <taxon>Bacillati</taxon>
        <taxon>Bacillota</taxon>
        <taxon>Bacilli</taxon>
        <taxon>Bacillales</taxon>
        <taxon>Bacillaceae</taxon>
        <taxon>Aquibacillus</taxon>
    </lineage>
</organism>
<dbReference type="EMBL" id="JAMQJZ010000006">
    <property type="protein sequence ID" value="MDC3420699.1"/>
    <property type="molecule type" value="Genomic_DNA"/>
</dbReference>
<dbReference type="AlphaFoldDB" id="A0A9X4AIF8"/>
<proteinExistence type="predicted"/>
<reference evidence="1" key="1">
    <citation type="submission" date="2022-06" db="EMBL/GenBank/DDBJ databases">
        <title>Aquibacillus sp. a new bacterium isolated from soil saline samples.</title>
        <authorList>
            <person name="Galisteo C."/>
            <person name="De La Haba R."/>
            <person name="Sanchez-Porro C."/>
            <person name="Ventosa A."/>
        </authorList>
    </citation>
    <scope>NUCLEOTIDE SEQUENCE</scope>
    <source>
        <strain evidence="1">JCM 12387</strain>
    </source>
</reference>